<organism evidence="2 3">
    <name type="scientific">Collybiopsis luxurians FD-317 M1</name>
    <dbReference type="NCBI Taxonomy" id="944289"/>
    <lineage>
        <taxon>Eukaryota</taxon>
        <taxon>Fungi</taxon>
        <taxon>Dikarya</taxon>
        <taxon>Basidiomycota</taxon>
        <taxon>Agaricomycotina</taxon>
        <taxon>Agaricomycetes</taxon>
        <taxon>Agaricomycetidae</taxon>
        <taxon>Agaricales</taxon>
        <taxon>Marasmiineae</taxon>
        <taxon>Omphalotaceae</taxon>
        <taxon>Collybiopsis</taxon>
        <taxon>Collybiopsis luxurians</taxon>
    </lineage>
</organism>
<evidence type="ECO:0000313" key="3">
    <source>
        <dbReference type="Proteomes" id="UP000053593"/>
    </source>
</evidence>
<feature type="region of interest" description="Disordered" evidence="1">
    <location>
        <begin position="70"/>
        <end position="125"/>
    </location>
</feature>
<evidence type="ECO:0000256" key="1">
    <source>
        <dbReference type="SAM" id="MobiDB-lite"/>
    </source>
</evidence>
<proteinExistence type="predicted"/>
<dbReference type="Proteomes" id="UP000053593">
    <property type="component" value="Unassembled WGS sequence"/>
</dbReference>
<evidence type="ECO:0000313" key="2">
    <source>
        <dbReference type="EMBL" id="KIK55473.1"/>
    </source>
</evidence>
<dbReference type="EMBL" id="KN834806">
    <property type="protein sequence ID" value="KIK55473.1"/>
    <property type="molecule type" value="Genomic_DNA"/>
</dbReference>
<dbReference type="AlphaFoldDB" id="A0A0D0CKA3"/>
<keyword evidence="3" id="KW-1185">Reference proteome</keyword>
<accession>A0A0D0CKA3</accession>
<protein>
    <submittedName>
        <fullName evidence="2">Uncharacterized protein</fullName>
    </submittedName>
</protein>
<name>A0A0D0CKA3_9AGAR</name>
<dbReference type="HOGENOM" id="CLU_1845328_0_0_1"/>
<gene>
    <name evidence="2" type="ORF">GYMLUDRAFT_76543</name>
</gene>
<sequence>MATDSDFYQVPPEQKFNEKAKKGIDHQTKFGDAVIHGLRIRSIKVIPLGREVVRFCFRYRPLEVLRAHGIAPPAPASSSKKRRAPSIGEDVKPQIPDVIVISDSEDEKQDRNRRKKIKREPVKQEPLNTLVSGEIIDLT</sequence>
<dbReference type="OrthoDB" id="3364132at2759"/>
<reference evidence="2 3" key="1">
    <citation type="submission" date="2014-04" db="EMBL/GenBank/DDBJ databases">
        <title>Evolutionary Origins and Diversification of the Mycorrhizal Mutualists.</title>
        <authorList>
            <consortium name="DOE Joint Genome Institute"/>
            <consortium name="Mycorrhizal Genomics Consortium"/>
            <person name="Kohler A."/>
            <person name="Kuo A."/>
            <person name="Nagy L.G."/>
            <person name="Floudas D."/>
            <person name="Copeland A."/>
            <person name="Barry K.W."/>
            <person name="Cichocki N."/>
            <person name="Veneault-Fourrey C."/>
            <person name="LaButti K."/>
            <person name="Lindquist E.A."/>
            <person name="Lipzen A."/>
            <person name="Lundell T."/>
            <person name="Morin E."/>
            <person name="Murat C."/>
            <person name="Riley R."/>
            <person name="Ohm R."/>
            <person name="Sun H."/>
            <person name="Tunlid A."/>
            <person name="Henrissat B."/>
            <person name="Grigoriev I.V."/>
            <person name="Hibbett D.S."/>
            <person name="Martin F."/>
        </authorList>
    </citation>
    <scope>NUCLEOTIDE SEQUENCE [LARGE SCALE GENOMIC DNA]</scope>
    <source>
        <strain evidence="2 3">FD-317 M1</strain>
    </source>
</reference>